<evidence type="ECO:0000313" key="1">
    <source>
        <dbReference type="EMBL" id="EFI36328.1"/>
    </source>
</evidence>
<proteinExistence type="predicted"/>
<dbReference type="InterPro" id="IPR013321">
    <property type="entry name" value="Arc_rbn_hlx_hlx"/>
</dbReference>
<keyword evidence="1" id="KW-0238">DNA-binding</keyword>
<accession>D6SKC5</accession>
<dbReference type="InterPro" id="IPR010985">
    <property type="entry name" value="Ribbon_hlx_hlx"/>
</dbReference>
<dbReference type="EMBL" id="ACJN02000001">
    <property type="protein sequence ID" value="EFI36328.1"/>
    <property type="molecule type" value="Genomic_DNA"/>
</dbReference>
<comment type="caution">
    <text evidence="1">The sequence shown here is derived from an EMBL/GenBank/DDBJ whole genome shotgun (WGS) entry which is preliminary data.</text>
</comment>
<evidence type="ECO:0000313" key="2">
    <source>
        <dbReference type="Proteomes" id="UP000005496"/>
    </source>
</evidence>
<protein>
    <submittedName>
        <fullName evidence="1">CopG domain protein DNA-binding domain protein</fullName>
    </submittedName>
</protein>
<dbReference type="OrthoDB" id="5421722at2"/>
<dbReference type="eggNOG" id="COG0864">
    <property type="taxonomic scope" value="Bacteria"/>
</dbReference>
<organism evidence="1 2">
    <name type="scientific">Desulfonatronospira thiodismutans ASO3-1</name>
    <dbReference type="NCBI Taxonomy" id="555779"/>
    <lineage>
        <taxon>Bacteria</taxon>
        <taxon>Pseudomonadati</taxon>
        <taxon>Thermodesulfobacteriota</taxon>
        <taxon>Desulfovibrionia</taxon>
        <taxon>Desulfovibrionales</taxon>
        <taxon>Desulfonatronovibrionaceae</taxon>
        <taxon>Desulfonatronospira</taxon>
    </lineage>
</organism>
<dbReference type="RefSeq" id="WP_008869447.1">
    <property type="nucleotide sequence ID" value="NZ_ACJN02000001.1"/>
</dbReference>
<gene>
    <name evidence="1" type="ORF">Dthio_PD3794</name>
</gene>
<name>D6SKC5_9BACT</name>
<dbReference type="GO" id="GO:0006355">
    <property type="term" value="P:regulation of DNA-templated transcription"/>
    <property type="evidence" value="ECO:0007669"/>
    <property type="project" value="InterPro"/>
</dbReference>
<dbReference type="GO" id="GO:0003677">
    <property type="term" value="F:DNA binding"/>
    <property type="evidence" value="ECO:0007669"/>
    <property type="project" value="UniProtKB-KW"/>
</dbReference>
<dbReference type="AlphaFoldDB" id="D6SKC5"/>
<dbReference type="Gene3D" id="1.10.1220.10">
    <property type="entry name" value="Met repressor-like"/>
    <property type="match status" value="1"/>
</dbReference>
<reference evidence="1" key="1">
    <citation type="submission" date="2010-05" db="EMBL/GenBank/DDBJ databases">
        <title>The draft genome of Desulfonatronospira thiodismutans ASO3-1.</title>
        <authorList>
            <consortium name="US DOE Joint Genome Institute (JGI-PGF)"/>
            <person name="Lucas S."/>
            <person name="Copeland A."/>
            <person name="Lapidus A."/>
            <person name="Cheng J.-F."/>
            <person name="Bruce D."/>
            <person name="Goodwin L."/>
            <person name="Pitluck S."/>
            <person name="Chertkov O."/>
            <person name="Brettin T."/>
            <person name="Detter J.C."/>
            <person name="Han C."/>
            <person name="Land M.L."/>
            <person name="Hauser L."/>
            <person name="Kyrpides N."/>
            <person name="Mikhailova N."/>
            <person name="Muyzer G."/>
            <person name="Woyke T."/>
        </authorList>
    </citation>
    <scope>NUCLEOTIDE SEQUENCE [LARGE SCALE GENOMIC DNA]</scope>
    <source>
        <strain evidence="1">ASO3-1</strain>
    </source>
</reference>
<dbReference type="SUPFAM" id="SSF47598">
    <property type="entry name" value="Ribbon-helix-helix"/>
    <property type="match status" value="1"/>
</dbReference>
<keyword evidence="2" id="KW-1185">Reference proteome</keyword>
<dbReference type="Proteomes" id="UP000005496">
    <property type="component" value="Unassembled WGS sequence"/>
</dbReference>
<sequence>MRSVKTAISIEKPLFEEIDNLADEMNMSRSRVFSLAAKEFIQRHKNKDLLDAINSAYGDVTDEKEASLKTVMRSRHRNMVRDQW</sequence>